<dbReference type="AlphaFoldDB" id="A0A026WTR7"/>
<proteinExistence type="predicted"/>
<reference evidence="1 2" key="1">
    <citation type="journal article" date="2014" name="Curr. Biol.">
        <title>The genome of the clonal raider ant Cerapachys biroi.</title>
        <authorList>
            <person name="Oxley P.R."/>
            <person name="Ji L."/>
            <person name="Fetter-Pruneda I."/>
            <person name="McKenzie S.K."/>
            <person name="Li C."/>
            <person name="Hu H."/>
            <person name="Zhang G."/>
            <person name="Kronauer D.J."/>
        </authorList>
    </citation>
    <scope>NUCLEOTIDE SEQUENCE [LARGE SCALE GENOMIC DNA]</scope>
</reference>
<accession>A0A026WTR7</accession>
<dbReference type="EMBL" id="KK107121">
    <property type="protein sequence ID" value="EZA58494.1"/>
    <property type="molecule type" value="Genomic_DNA"/>
</dbReference>
<gene>
    <name evidence="1" type="ORF">X777_01115</name>
</gene>
<dbReference type="InterPro" id="IPR036397">
    <property type="entry name" value="RNaseH_sf"/>
</dbReference>
<dbReference type="Proteomes" id="UP000053097">
    <property type="component" value="Unassembled WGS sequence"/>
</dbReference>
<evidence type="ECO:0000313" key="1">
    <source>
        <dbReference type="EMBL" id="EZA58494.1"/>
    </source>
</evidence>
<dbReference type="Gene3D" id="3.30.420.10">
    <property type="entry name" value="Ribonuclease H-like superfamily/Ribonuclease H"/>
    <property type="match status" value="1"/>
</dbReference>
<sequence length="192" mass="22234">MSAVSINLHISTRKIEQQHGIPKSTANRILKTNKFHPYYIHLTQHLEQRDFQRRLRFSIEGALLDITGIIIRMKILIGKEIRNFKGSGLLTSGQELLAITSLVHIFLKKTSIGFRDVTKCLNNQFPNQWIGWGYVKQRIYVQEPTTTDDMKNRIQEALKSINAGTLQKVHDDFSRRLHLCIQVNGDVFEHLE</sequence>
<dbReference type="GO" id="GO:0003676">
    <property type="term" value="F:nucleic acid binding"/>
    <property type="evidence" value="ECO:0007669"/>
    <property type="project" value="InterPro"/>
</dbReference>
<evidence type="ECO:0000313" key="2">
    <source>
        <dbReference type="Proteomes" id="UP000053097"/>
    </source>
</evidence>
<protein>
    <submittedName>
        <fullName evidence="1">Uncharacterized protein</fullName>
    </submittedName>
</protein>
<dbReference type="PANTHER" id="PTHR47326">
    <property type="entry name" value="TRANSPOSABLE ELEMENT TC3 TRANSPOSASE-LIKE PROTEIN"/>
    <property type="match status" value="1"/>
</dbReference>
<dbReference type="PANTHER" id="PTHR47326:SF1">
    <property type="entry name" value="HTH PSQ-TYPE DOMAIN-CONTAINING PROTEIN"/>
    <property type="match status" value="1"/>
</dbReference>
<name>A0A026WTR7_OOCBI</name>
<organism evidence="1 2">
    <name type="scientific">Ooceraea biroi</name>
    <name type="common">Clonal raider ant</name>
    <name type="synonym">Cerapachys biroi</name>
    <dbReference type="NCBI Taxonomy" id="2015173"/>
    <lineage>
        <taxon>Eukaryota</taxon>
        <taxon>Metazoa</taxon>
        <taxon>Ecdysozoa</taxon>
        <taxon>Arthropoda</taxon>
        <taxon>Hexapoda</taxon>
        <taxon>Insecta</taxon>
        <taxon>Pterygota</taxon>
        <taxon>Neoptera</taxon>
        <taxon>Endopterygota</taxon>
        <taxon>Hymenoptera</taxon>
        <taxon>Apocrita</taxon>
        <taxon>Aculeata</taxon>
        <taxon>Formicoidea</taxon>
        <taxon>Formicidae</taxon>
        <taxon>Dorylinae</taxon>
        <taxon>Ooceraea</taxon>
    </lineage>
</organism>
<keyword evidence="2" id="KW-1185">Reference proteome</keyword>